<reference evidence="3" key="1">
    <citation type="submission" date="2020-09" db="EMBL/GenBank/DDBJ databases">
        <title>A novel bacterium of genus Mangrovicoccus, isolated from South China Sea.</title>
        <authorList>
            <person name="Huang H."/>
            <person name="Mo K."/>
            <person name="Hu Y."/>
        </authorList>
    </citation>
    <scope>NUCLEOTIDE SEQUENCE</scope>
    <source>
        <strain evidence="3">HB182678</strain>
    </source>
</reference>
<dbReference type="EMBL" id="JACVXA010000044">
    <property type="protein sequence ID" value="MBE3639337.1"/>
    <property type="molecule type" value="Genomic_DNA"/>
</dbReference>
<evidence type="ECO:0000259" key="2">
    <source>
        <dbReference type="Pfam" id="PF12850"/>
    </source>
</evidence>
<keyword evidence="4" id="KW-1185">Reference proteome</keyword>
<organism evidence="3 4">
    <name type="scientific">Mangrovicoccus algicola</name>
    <dbReference type="NCBI Taxonomy" id="2771008"/>
    <lineage>
        <taxon>Bacteria</taxon>
        <taxon>Pseudomonadati</taxon>
        <taxon>Pseudomonadota</taxon>
        <taxon>Alphaproteobacteria</taxon>
        <taxon>Rhodobacterales</taxon>
        <taxon>Paracoccaceae</taxon>
        <taxon>Mangrovicoccus</taxon>
    </lineage>
</organism>
<dbReference type="Pfam" id="PF12850">
    <property type="entry name" value="Metallophos_2"/>
    <property type="match status" value="1"/>
</dbReference>
<evidence type="ECO:0000256" key="1">
    <source>
        <dbReference type="ARBA" id="ARBA00008950"/>
    </source>
</evidence>
<dbReference type="SUPFAM" id="SSF56300">
    <property type="entry name" value="Metallo-dependent phosphatases"/>
    <property type="match status" value="1"/>
</dbReference>
<dbReference type="InterPro" id="IPR029052">
    <property type="entry name" value="Metallo-depent_PP-like"/>
</dbReference>
<proteinExistence type="inferred from homology"/>
<comment type="similarity">
    <text evidence="1">Belongs to the metallophosphoesterase superfamily. YfcE family.</text>
</comment>
<accession>A0A8J6YX98</accession>
<evidence type="ECO:0000313" key="3">
    <source>
        <dbReference type="EMBL" id="MBE3639337.1"/>
    </source>
</evidence>
<comment type="caution">
    <text evidence="3">The sequence shown here is derived from an EMBL/GenBank/DDBJ whole genome shotgun (WGS) entry which is preliminary data.</text>
</comment>
<dbReference type="InterPro" id="IPR024654">
    <property type="entry name" value="Calcineurin-like_PHP_lpxH"/>
</dbReference>
<dbReference type="Gene3D" id="3.60.21.10">
    <property type="match status" value="2"/>
</dbReference>
<name>A0A8J6YX98_9RHOB</name>
<feature type="domain" description="Calcineurin-like phosphoesterase" evidence="2">
    <location>
        <begin position="1"/>
        <end position="188"/>
    </location>
</feature>
<dbReference type="PANTHER" id="PTHR12905:SF0">
    <property type="entry name" value="CALCINEURIN-LIKE PHOSPHOESTERASE DOMAIN-CONTAINING PROTEIN"/>
    <property type="match status" value="1"/>
</dbReference>
<dbReference type="RefSeq" id="WP_193183920.1">
    <property type="nucleotide sequence ID" value="NZ_JACVXA010000044.1"/>
</dbReference>
<sequence>MRILAFSDLHCDRGAAQALVDAAAGADLVVGAGDFATAHRGLAETMDALKPLESKAVYVPGNNETTAALRAATRARVLHGETIEIGGLAIAGIGGAVPPLPPLPWRSHDLTEDEAEAMLAPVERADLLICHSPPEGIADRLEDGRGIGSTALRAAIARIRPRLAVCGHIHACWGEEGRIGGTRVVNLGPGPNWFDL</sequence>
<dbReference type="AlphaFoldDB" id="A0A8J6YX98"/>
<gene>
    <name evidence="3" type="ORF">ICN82_14145</name>
</gene>
<dbReference type="Proteomes" id="UP000609121">
    <property type="component" value="Unassembled WGS sequence"/>
</dbReference>
<dbReference type="InterPro" id="IPR051693">
    <property type="entry name" value="UPF0046_metallophosphoest"/>
</dbReference>
<protein>
    <submittedName>
        <fullName evidence="3">Metallophosphoesterase family protein</fullName>
    </submittedName>
</protein>
<evidence type="ECO:0000313" key="4">
    <source>
        <dbReference type="Proteomes" id="UP000609121"/>
    </source>
</evidence>
<dbReference type="PANTHER" id="PTHR12905">
    <property type="entry name" value="METALLOPHOSPHOESTERASE"/>
    <property type="match status" value="1"/>
</dbReference>